<organism evidence="2">
    <name type="scientific">Cyprideis torosa</name>
    <dbReference type="NCBI Taxonomy" id="163714"/>
    <lineage>
        <taxon>Eukaryota</taxon>
        <taxon>Metazoa</taxon>
        <taxon>Ecdysozoa</taxon>
        <taxon>Arthropoda</taxon>
        <taxon>Crustacea</taxon>
        <taxon>Oligostraca</taxon>
        <taxon>Ostracoda</taxon>
        <taxon>Podocopa</taxon>
        <taxon>Podocopida</taxon>
        <taxon>Cytherocopina</taxon>
        <taxon>Cytheroidea</taxon>
        <taxon>Cytherideidae</taxon>
        <taxon>Cyprideis</taxon>
    </lineage>
</organism>
<dbReference type="EMBL" id="OB664169">
    <property type="protein sequence ID" value="CAD7232056.1"/>
    <property type="molecule type" value="Genomic_DNA"/>
</dbReference>
<dbReference type="AlphaFoldDB" id="A0A7R8WNW5"/>
<evidence type="ECO:0000313" key="2">
    <source>
        <dbReference type="EMBL" id="CAD7232056.1"/>
    </source>
</evidence>
<protein>
    <submittedName>
        <fullName evidence="2">Uncharacterized protein</fullName>
    </submittedName>
</protein>
<evidence type="ECO:0000256" key="1">
    <source>
        <dbReference type="SAM" id="MobiDB-lite"/>
    </source>
</evidence>
<sequence>MPRGLSILTGANGTNGSNNRTLNPLQRIHNAILGNRTLSLGRPNGSLIGSIRGGLRRPTNFTLPTPQNRTGILRRITILG</sequence>
<feature type="compositionally biased region" description="Polar residues" evidence="1">
    <location>
        <begin position="9"/>
        <end position="22"/>
    </location>
</feature>
<name>A0A7R8WNW5_9CRUS</name>
<feature type="region of interest" description="Disordered" evidence="1">
    <location>
        <begin position="1"/>
        <end position="22"/>
    </location>
</feature>
<accession>A0A7R8WNW5</accession>
<gene>
    <name evidence="2" type="ORF">CTOB1V02_LOCUS9897</name>
</gene>
<reference evidence="2" key="1">
    <citation type="submission" date="2020-11" db="EMBL/GenBank/DDBJ databases">
        <authorList>
            <person name="Tran Van P."/>
        </authorList>
    </citation>
    <scope>NUCLEOTIDE SEQUENCE</scope>
</reference>
<proteinExistence type="predicted"/>